<dbReference type="InterPro" id="IPR050795">
    <property type="entry name" value="Asn_Synthetase"/>
</dbReference>
<evidence type="ECO:0000256" key="1">
    <source>
        <dbReference type="ARBA" id="ARBA00022741"/>
    </source>
</evidence>
<dbReference type="Proteomes" id="UP001596296">
    <property type="component" value="Unassembled WGS sequence"/>
</dbReference>
<dbReference type="PANTHER" id="PTHR11772">
    <property type="entry name" value="ASPARAGINE SYNTHETASE"/>
    <property type="match status" value="1"/>
</dbReference>
<proteinExistence type="predicted"/>
<keyword evidence="6" id="KW-1185">Reference proteome</keyword>
<dbReference type="AlphaFoldDB" id="A0ABD5UYS6"/>
<evidence type="ECO:0000313" key="6">
    <source>
        <dbReference type="Proteomes" id="UP001596296"/>
    </source>
</evidence>
<dbReference type="EMBL" id="JBHSXL010000009">
    <property type="protein sequence ID" value="MFC6893361.1"/>
    <property type="molecule type" value="Genomic_DNA"/>
</dbReference>
<keyword evidence="2" id="KW-0067">ATP-binding</keyword>
<dbReference type="InterPro" id="IPR014729">
    <property type="entry name" value="Rossmann-like_a/b/a_fold"/>
</dbReference>
<reference evidence="5 6" key="1">
    <citation type="journal article" date="2019" name="Int. J. Syst. Evol. Microbiol.">
        <title>The Global Catalogue of Microorganisms (GCM) 10K type strain sequencing project: providing services to taxonomists for standard genome sequencing and annotation.</title>
        <authorList>
            <consortium name="The Broad Institute Genomics Platform"/>
            <consortium name="The Broad Institute Genome Sequencing Center for Infectious Disease"/>
            <person name="Wu L."/>
            <person name="Ma J."/>
        </authorList>
    </citation>
    <scope>NUCLEOTIDE SEQUENCE [LARGE SCALE GENOMIC DNA]</scope>
    <source>
        <strain evidence="5 6">SKJ47</strain>
    </source>
</reference>
<dbReference type="CDD" id="cd01991">
    <property type="entry name" value="Asn_synthase_B_C"/>
    <property type="match status" value="1"/>
</dbReference>
<dbReference type="SUPFAM" id="SSF52402">
    <property type="entry name" value="Adenine nucleotide alpha hydrolases-like"/>
    <property type="match status" value="1"/>
</dbReference>
<comment type="caution">
    <text evidence="5">The sequence shown here is derived from an EMBL/GenBank/DDBJ whole genome shotgun (WGS) entry which is preliminary data.</text>
</comment>
<sequence>MTAHADRPTGSDDARLRGATAEAIEDAIDDADPLPGGRGFAGRLVLKPETDRGDEHGAEEPALVRDVLGREPLFVEAECPDPTAEGAWAFDRRALESPVPVSAGSVVTASGSRTIWTLPEPAPAPPETAQAAVDDAVRAAIGRSGDPGTDSGGKFGVEGGDVAVAFSGGIDSALVASGAPDAPCYVAGFEGCHDVEAAREAAGAMGREDDLRIVEVTHDDLVEAVPGLVAATGRTNAMDLSIAIPLYLVGRAAAADGHDRLLLGQGADELFGGYSKVVEPADDHRVEAETVRGARDETVGSLPGQLARDVPAIRVAGIEPVTPLLADPVVDAALRLPGELLATPDERKIALRRAASGLVPDPVRQADKKALQYGTYVSRELDRLARRAGFKRRMDDHVGKYVASLLEDAGIDAGPG</sequence>
<dbReference type="Gene3D" id="3.40.50.620">
    <property type="entry name" value="HUPs"/>
    <property type="match status" value="1"/>
</dbReference>
<feature type="domain" description="Asparagine synthetase" evidence="4">
    <location>
        <begin position="161"/>
        <end position="290"/>
    </location>
</feature>
<name>A0ABD5UYS6_9EURY</name>
<protein>
    <submittedName>
        <fullName evidence="5">Asparagine synthase C-terminal domain-containing protein</fullName>
    </submittedName>
</protein>
<dbReference type="RefSeq" id="WP_379744924.1">
    <property type="nucleotide sequence ID" value="NZ_JBHSVN010000001.1"/>
</dbReference>
<evidence type="ECO:0000256" key="3">
    <source>
        <dbReference type="SAM" id="MobiDB-lite"/>
    </source>
</evidence>
<feature type="compositionally biased region" description="Basic and acidic residues" evidence="3">
    <location>
        <begin position="46"/>
        <end position="60"/>
    </location>
</feature>
<evidence type="ECO:0000313" key="5">
    <source>
        <dbReference type="EMBL" id="MFC6893361.1"/>
    </source>
</evidence>
<dbReference type="Pfam" id="PF00733">
    <property type="entry name" value="Asn_synthase"/>
    <property type="match status" value="2"/>
</dbReference>
<feature type="region of interest" description="Disordered" evidence="3">
    <location>
        <begin position="25"/>
        <end position="60"/>
    </location>
</feature>
<evidence type="ECO:0000256" key="2">
    <source>
        <dbReference type="ARBA" id="ARBA00022840"/>
    </source>
</evidence>
<accession>A0ABD5UYS6</accession>
<feature type="domain" description="Asparagine synthetase" evidence="4">
    <location>
        <begin position="303"/>
        <end position="388"/>
    </location>
</feature>
<dbReference type="PANTHER" id="PTHR11772:SF2">
    <property type="entry name" value="ASPARAGINE SYNTHETASE [GLUTAMINE-HYDROLYZING]"/>
    <property type="match status" value="1"/>
</dbReference>
<evidence type="ECO:0000259" key="4">
    <source>
        <dbReference type="Pfam" id="PF00733"/>
    </source>
</evidence>
<dbReference type="InterPro" id="IPR001962">
    <property type="entry name" value="Asn_synthase"/>
</dbReference>
<dbReference type="GO" id="GO:0005524">
    <property type="term" value="F:ATP binding"/>
    <property type="evidence" value="ECO:0007669"/>
    <property type="project" value="UniProtKB-KW"/>
</dbReference>
<gene>
    <name evidence="5" type="ORF">ACFQE9_12205</name>
</gene>
<organism evidence="5 6">
    <name type="scientific">Halopenitus salinus</name>
    <dbReference type="NCBI Taxonomy" id="1198295"/>
    <lineage>
        <taxon>Archaea</taxon>
        <taxon>Methanobacteriati</taxon>
        <taxon>Methanobacteriota</taxon>
        <taxon>Stenosarchaea group</taxon>
        <taxon>Halobacteria</taxon>
        <taxon>Halobacteriales</taxon>
        <taxon>Haloferacaceae</taxon>
        <taxon>Halopenitus</taxon>
    </lineage>
</organism>
<keyword evidence="1" id="KW-0547">Nucleotide-binding</keyword>